<accession>A0A6H1NWY1</accession>
<gene>
    <name evidence="1" type="ORF">HFZ78_02275</name>
</gene>
<dbReference type="EMBL" id="CP051128">
    <property type="protein sequence ID" value="QIZ05717.1"/>
    <property type="molecule type" value="Genomic_DNA"/>
</dbReference>
<reference evidence="1 2" key="2">
    <citation type="submission" date="2020-04" db="EMBL/GenBank/DDBJ databases">
        <authorList>
            <person name="Fomenkov A."/>
            <person name="Anton B.P."/>
            <person name="Roberts R.J."/>
        </authorList>
    </citation>
    <scope>NUCLEOTIDE SEQUENCE [LARGE SCALE GENOMIC DNA]</scope>
    <source>
        <strain evidence="1 2">S2</strain>
    </source>
</reference>
<evidence type="ECO:0000313" key="1">
    <source>
        <dbReference type="EMBL" id="QIZ05717.1"/>
    </source>
</evidence>
<dbReference type="AlphaFoldDB" id="A0A6H1NWY1"/>
<protein>
    <submittedName>
        <fullName evidence="1">Uncharacterized protein</fullName>
    </submittedName>
</protein>
<dbReference type="Proteomes" id="UP000501868">
    <property type="component" value="Chromosome"/>
</dbReference>
<evidence type="ECO:0000313" key="2">
    <source>
        <dbReference type="Proteomes" id="UP000501868"/>
    </source>
</evidence>
<name>A0A6H1NWY1_PRIMG</name>
<sequence>MIELKLRSILKQVKSESPQKRLEALQQLAQYKFQEGLEVQIDVLKDMIKTAAFNFPDRVENWDNPSFYLIDFVCDFPMPEVVEGLIKHFDGLDLLAKELAIVMLLATEDEEVFYVLEEKIIGLIQTEEFFIPVKELENYPMLIKGILDKTLEHLNTEHYKFMLYDLLLSLNSSGFEQGYKKEVILPILLEDYQAEKQAYLKYDTDFTSKYVYSAWKVSYFALRSRMRLLINLMEYYYSSDIGSELEQAMAFRDPSINTEALIISMAKNLPYDQKTLVEAANQIESAEIVYWELKERNLEHLYPIAEGKQPLLAKSRLFSTIINLPEEEEGVIRFPEDIQIIDKIDTENTYGQPIRYYLLSFLHIGTRYAGWAGGYALEDGDDTAEIWDGTYTDFVEWDSASIEEHKAAFFKKREEEKQEHEISVYFESSPRLSKGAWFFLSLAVVNWIREAVGGFSEDSIPFLIALTVIGGALCLYELTKNKKRAIQVVGQQLVMKDGSKQHAIGMHEIKKVEYNKKHVLVYDKKNELAFKFPLRWVRYDLFYVHMMEQTDHLKDRPFIQS</sequence>
<reference evidence="1 2" key="1">
    <citation type="submission" date="2020-04" db="EMBL/GenBank/DDBJ databases">
        <title>Genome-Wide Identification of 5-Methylcytosine Sites in Bacterial Genomes By High-Throughput Sequencing of MspJI Restriction Fragments.</title>
        <authorList>
            <person name="Wu V."/>
        </authorList>
    </citation>
    <scope>NUCLEOTIDE SEQUENCE [LARGE SCALE GENOMIC DNA]</scope>
    <source>
        <strain evidence="1 2">S2</strain>
    </source>
</reference>
<proteinExistence type="predicted"/>
<organism evidence="1 2">
    <name type="scientific">Priestia megaterium</name>
    <name type="common">Bacillus megaterium</name>
    <dbReference type="NCBI Taxonomy" id="1404"/>
    <lineage>
        <taxon>Bacteria</taxon>
        <taxon>Bacillati</taxon>
        <taxon>Bacillota</taxon>
        <taxon>Bacilli</taxon>
        <taxon>Bacillales</taxon>
        <taxon>Bacillaceae</taxon>
        <taxon>Priestia</taxon>
    </lineage>
</organism>